<sequence length="87" mass="9461">MYDVGLFSIDALKLQRAHWQETKGKRTNAFMKDAGKKAAATRAANAAAKLRSEAARKAVATRRANVLKGQNDQAAKAPKTFYLPDLG</sequence>
<gene>
    <name evidence="1" type="ORF">AB8Z38_21075</name>
</gene>
<reference evidence="1" key="1">
    <citation type="submission" date="2024-08" db="EMBL/GenBank/DDBJ databases">
        <authorList>
            <person name="Chaddad Z."/>
            <person name="Lamrabet M."/>
            <person name="Bouhnik O."/>
            <person name="Alami S."/>
            <person name="Wipf D."/>
            <person name="Courty P.E."/>
            <person name="Missbah El Idrissi M."/>
        </authorList>
    </citation>
    <scope>NUCLEOTIDE SEQUENCE</scope>
    <source>
        <strain evidence="1">LLZ17</strain>
    </source>
</reference>
<name>A0AB39XDJ9_9BRAD</name>
<proteinExistence type="predicted"/>
<protein>
    <submittedName>
        <fullName evidence="1">Uncharacterized protein</fullName>
    </submittedName>
</protein>
<accession>A0AB39XDJ9</accession>
<dbReference type="AlphaFoldDB" id="A0AB39XDJ9"/>
<evidence type="ECO:0000313" key="1">
    <source>
        <dbReference type="EMBL" id="XDV55300.1"/>
    </source>
</evidence>
<organism evidence="1">
    <name type="scientific">Bradyrhizobium sp. LLZ17</name>
    <dbReference type="NCBI Taxonomy" id="3239388"/>
    <lineage>
        <taxon>Bacteria</taxon>
        <taxon>Pseudomonadati</taxon>
        <taxon>Pseudomonadota</taxon>
        <taxon>Alphaproteobacteria</taxon>
        <taxon>Hyphomicrobiales</taxon>
        <taxon>Nitrobacteraceae</taxon>
        <taxon>Bradyrhizobium</taxon>
    </lineage>
</organism>
<dbReference type="EMBL" id="CP165734">
    <property type="protein sequence ID" value="XDV55300.1"/>
    <property type="molecule type" value="Genomic_DNA"/>
</dbReference>
<dbReference type="RefSeq" id="WP_369719752.1">
    <property type="nucleotide sequence ID" value="NZ_CP165734.1"/>
</dbReference>